<evidence type="ECO:0000313" key="2">
    <source>
        <dbReference type="EMBL" id="TFC04112.1"/>
    </source>
</evidence>
<dbReference type="RefSeq" id="WP_134453036.1">
    <property type="nucleotide sequence ID" value="NZ_SOFL01000016.1"/>
</dbReference>
<evidence type="ECO:0000313" key="3">
    <source>
        <dbReference type="Proteomes" id="UP000297907"/>
    </source>
</evidence>
<dbReference type="SMART" id="SM00829">
    <property type="entry name" value="PKS_ER"/>
    <property type="match status" value="1"/>
</dbReference>
<accession>A0A4R8W7E0</accession>
<feature type="domain" description="Enoyl reductase (ER)" evidence="1">
    <location>
        <begin position="10"/>
        <end position="320"/>
    </location>
</feature>
<keyword evidence="3" id="KW-1185">Reference proteome</keyword>
<dbReference type="Pfam" id="PF08240">
    <property type="entry name" value="ADH_N"/>
    <property type="match status" value="1"/>
</dbReference>
<dbReference type="PANTHER" id="PTHR44013:SF1">
    <property type="entry name" value="ZINC-TYPE ALCOHOL DEHYDROGENASE-LIKE PROTEIN C16A3.02C"/>
    <property type="match status" value="1"/>
</dbReference>
<dbReference type="CDD" id="cd08267">
    <property type="entry name" value="MDR1"/>
    <property type="match status" value="1"/>
</dbReference>
<reference evidence="2 3" key="1">
    <citation type="submission" date="2019-03" db="EMBL/GenBank/DDBJ databases">
        <title>Genomics of glacier-inhabiting Cryobacterium strains.</title>
        <authorList>
            <person name="Liu Q."/>
            <person name="Xin Y.-H."/>
        </authorList>
    </citation>
    <scope>NUCLEOTIDE SEQUENCE [LARGE SCALE GENOMIC DNA]</scope>
    <source>
        <strain evidence="2 3">RHLS22-1</strain>
    </source>
</reference>
<dbReference type="InterPro" id="IPR011032">
    <property type="entry name" value="GroES-like_sf"/>
</dbReference>
<dbReference type="EMBL" id="SOFL01000016">
    <property type="protein sequence ID" value="TFC04112.1"/>
    <property type="molecule type" value="Genomic_DNA"/>
</dbReference>
<dbReference type="GO" id="GO:0016491">
    <property type="term" value="F:oxidoreductase activity"/>
    <property type="evidence" value="ECO:0007669"/>
    <property type="project" value="InterPro"/>
</dbReference>
<name>A0A4R8W7E0_9MICO</name>
<sequence>MRAAVYRRFGSADVVSVEEIPTPKPGPEEVLIRVLASTVSAADHRARSHDIPKGLGLLAGVGLGFFQPRRRVLGMDAAGVVEAVGEKITRFTPGDEVIAMLGAKFGGHAEFARIGRDGPITAKPANLGFAESVALVFGGITARAFLNRTDIHPGTRVLVNGASGAVGTAAVQLATDLGAHVTAVCAARNAGLVTALGADRVIDYESSDFTTEPDTYDVIMDCVGNASFDRVQQLITPGGALLAVITDLNGLLRAKSRTRTSGKLVSASGVDCRTEDLRFLVGLAEQGGLRPVIDRSYDLSEIVAAHRFVDAGHKRGSVVLRIAGPA</sequence>
<dbReference type="InterPro" id="IPR013154">
    <property type="entry name" value="ADH-like_N"/>
</dbReference>
<dbReference type="InterPro" id="IPR052733">
    <property type="entry name" value="Chloroplast_QOR"/>
</dbReference>
<comment type="caution">
    <text evidence="2">The sequence shown here is derived from an EMBL/GenBank/DDBJ whole genome shotgun (WGS) entry which is preliminary data.</text>
</comment>
<proteinExistence type="predicted"/>
<protein>
    <submittedName>
        <fullName evidence="2">NAD(P)-dependent alcohol dehydrogenase</fullName>
    </submittedName>
</protein>
<dbReference type="AlphaFoldDB" id="A0A4R8W7E0"/>
<dbReference type="InterPro" id="IPR036291">
    <property type="entry name" value="NAD(P)-bd_dom_sf"/>
</dbReference>
<evidence type="ECO:0000259" key="1">
    <source>
        <dbReference type="SMART" id="SM00829"/>
    </source>
</evidence>
<dbReference type="Pfam" id="PF13602">
    <property type="entry name" value="ADH_zinc_N_2"/>
    <property type="match status" value="1"/>
</dbReference>
<dbReference type="SUPFAM" id="SSF50129">
    <property type="entry name" value="GroES-like"/>
    <property type="match status" value="1"/>
</dbReference>
<dbReference type="PANTHER" id="PTHR44013">
    <property type="entry name" value="ZINC-TYPE ALCOHOL DEHYDROGENASE-LIKE PROTEIN C16A3.02C"/>
    <property type="match status" value="1"/>
</dbReference>
<dbReference type="Gene3D" id="3.90.180.10">
    <property type="entry name" value="Medium-chain alcohol dehydrogenases, catalytic domain"/>
    <property type="match status" value="1"/>
</dbReference>
<dbReference type="Gene3D" id="3.40.50.720">
    <property type="entry name" value="NAD(P)-binding Rossmann-like Domain"/>
    <property type="match status" value="1"/>
</dbReference>
<dbReference type="SUPFAM" id="SSF51735">
    <property type="entry name" value="NAD(P)-binding Rossmann-fold domains"/>
    <property type="match status" value="1"/>
</dbReference>
<dbReference type="Proteomes" id="UP000297907">
    <property type="component" value="Unassembled WGS sequence"/>
</dbReference>
<organism evidence="2 3">
    <name type="scientific">Cryobacterium adonitolivorans</name>
    <dbReference type="NCBI Taxonomy" id="1259189"/>
    <lineage>
        <taxon>Bacteria</taxon>
        <taxon>Bacillati</taxon>
        <taxon>Actinomycetota</taxon>
        <taxon>Actinomycetes</taxon>
        <taxon>Micrococcales</taxon>
        <taxon>Microbacteriaceae</taxon>
        <taxon>Cryobacterium</taxon>
    </lineage>
</organism>
<dbReference type="InterPro" id="IPR020843">
    <property type="entry name" value="ER"/>
</dbReference>
<dbReference type="OrthoDB" id="9790818at2"/>
<gene>
    <name evidence="2" type="ORF">E3O42_05825</name>
</gene>